<name>A0AAD1UAW6_EUPCR</name>
<protein>
    <submittedName>
        <fullName evidence="3">Uncharacterized protein</fullName>
    </submittedName>
</protein>
<accession>A0AAD1UAW6</accession>
<dbReference type="Proteomes" id="UP001295684">
    <property type="component" value="Unassembled WGS sequence"/>
</dbReference>
<proteinExistence type="predicted"/>
<feature type="region of interest" description="Disordered" evidence="2">
    <location>
        <begin position="1"/>
        <end position="37"/>
    </location>
</feature>
<keyword evidence="1" id="KW-0175">Coiled coil</keyword>
<sequence length="559" mass="63327">MNNLKPIKLRKKLGQNQEEEKVTRQRPNTSQGTVPHSFMNTIGGVGSKFDLRQDDPLLAGPSTPIANRSLIGSTQCQSNNISKRSIYRQIEEEARRAEEEAMRETINHMNQSTTKFTKEELSTVLESNRKKFKSRPMTATYPKKNNDLSLFTAHKDLGRSRIMEEPAQVAKPEVVISKKVPDSANISTTQTEVKQRPRSKISLNRKGIANAKSKLKVKMDRKVDMKSVILAKNNEKFKLASTDLADQNTAQMKRLERKLDHGIPFAGKNIELGPQKSLFPSRKTEQEMIRFADTFVEPTPKDLGKLKGVTKIEGEEFELKKALIKPKRKLLKPIKVKKHFDVDLSQLNTDHHSKKRFEELLSNFKKSIDTMKIKEDDTDNCLIEGKKGLELYLNKNYDSALVCFKNTLNLGQSLKNSKLRLDCLVWIGYTLRILLENKKTTTAAIPPQADFLSSSNEDKSEELIAITVESLETAYALAKALNETKLSQELMCNLGIIRGNMTMSMYADQHLATLVNTESLYGDLDDDEEAIEGEEDEETKEQVDPDDYLEDLPVGEAFM</sequence>
<dbReference type="InterPro" id="IPR011990">
    <property type="entry name" value="TPR-like_helical_dom_sf"/>
</dbReference>
<dbReference type="AlphaFoldDB" id="A0AAD1UAW6"/>
<feature type="compositionally biased region" description="Acidic residues" evidence="2">
    <location>
        <begin position="525"/>
        <end position="550"/>
    </location>
</feature>
<evidence type="ECO:0000256" key="2">
    <source>
        <dbReference type="SAM" id="MobiDB-lite"/>
    </source>
</evidence>
<feature type="compositionally biased region" description="Polar residues" evidence="2">
    <location>
        <begin position="25"/>
        <end position="37"/>
    </location>
</feature>
<organism evidence="3 4">
    <name type="scientific">Euplotes crassus</name>
    <dbReference type="NCBI Taxonomy" id="5936"/>
    <lineage>
        <taxon>Eukaryota</taxon>
        <taxon>Sar</taxon>
        <taxon>Alveolata</taxon>
        <taxon>Ciliophora</taxon>
        <taxon>Intramacronucleata</taxon>
        <taxon>Spirotrichea</taxon>
        <taxon>Hypotrichia</taxon>
        <taxon>Euplotida</taxon>
        <taxon>Euplotidae</taxon>
        <taxon>Moneuplotes</taxon>
    </lineage>
</organism>
<dbReference type="EMBL" id="CAMPGE010004404">
    <property type="protein sequence ID" value="CAI2363251.1"/>
    <property type="molecule type" value="Genomic_DNA"/>
</dbReference>
<evidence type="ECO:0000256" key="1">
    <source>
        <dbReference type="SAM" id="Coils"/>
    </source>
</evidence>
<dbReference type="Gene3D" id="1.25.40.10">
    <property type="entry name" value="Tetratricopeptide repeat domain"/>
    <property type="match status" value="1"/>
</dbReference>
<gene>
    <name evidence="3" type="ORF">ECRASSUSDP1_LOCUS4581</name>
</gene>
<comment type="caution">
    <text evidence="3">The sequence shown here is derived from an EMBL/GenBank/DDBJ whole genome shotgun (WGS) entry which is preliminary data.</text>
</comment>
<evidence type="ECO:0000313" key="4">
    <source>
        <dbReference type="Proteomes" id="UP001295684"/>
    </source>
</evidence>
<keyword evidence="4" id="KW-1185">Reference proteome</keyword>
<feature type="region of interest" description="Disordered" evidence="2">
    <location>
        <begin position="525"/>
        <end position="559"/>
    </location>
</feature>
<evidence type="ECO:0000313" key="3">
    <source>
        <dbReference type="EMBL" id="CAI2363251.1"/>
    </source>
</evidence>
<reference evidence="3" key="1">
    <citation type="submission" date="2023-07" db="EMBL/GenBank/DDBJ databases">
        <authorList>
            <consortium name="AG Swart"/>
            <person name="Singh M."/>
            <person name="Singh A."/>
            <person name="Seah K."/>
            <person name="Emmerich C."/>
        </authorList>
    </citation>
    <scope>NUCLEOTIDE SEQUENCE</scope>
    <source>
        <strain evidence="3">DP1</strain>
    </source>
</reference>
<feature type="coiled-coil region" evidence="1">
    <location>
        <begin position="80"/>
        <end position="107"/>
    </location>
</feature>